<evidence type="ECO:0000313" key="2">
    <source>
        <dbReference type="Proteomes" id="UP001524473"/>
    </source>
</evidence>
<gene>
    <name evidence="1" type="ORF">NE695_04040</name>
</gene>
<name>A0ABT1RWQ3_9FIRM</name>
<keyword evidence="2" id="KW-1185">Reference proteome</keyword>
<dbReference type="EMBL" id="JANFZH010000006">
    <property type="protein sequence ID" value="MCQ4839086.1"/>
    <property type="molecule type" value="Genomic_DNA"/>
</dbReference>
<proteinExistence type="predicted"/>
<sequence length="200" mass="22884">MVVLYVVLGALLLLVLLLLIPVRVRVDFQEEFRIQLRYLFLRYTLLPAEEKPEEATEQQEEEASKNSFPTKLKQILKREGTAGFLKSLFEFVNLVKDSSQKFISHVHLSQFDLYLCLDGAGDASEAAIQYGEISAAVYSACGFLFGWKKCRRKAVLVDLNYKAEKSNVRFTCRLSASPLFALWEILHVLKGGLPFLRKFR</sequence>
<reference evidence="1 2" key="1">
    <citation type="submission" date="2022-06" db="EMBL/GenBank/DDBJ databases">
        <title>Isolation of gut microbiota from human fecal samples.</title>
        <authorList>
            <person name="Pamer E.G."/>
            <person name="Barat B."/>
            <person name="Waligurski E."/>
            <person name="Medina S."/>
            <person name="Paddock L."/>
            <person name="Mostad J."/>
        </authorList>
    </citation>
    <scope>NUCLEOTIDE SEQUENCE [LARGE SCALE GENOMIC DNA]</scope>
    <source>
        <strain evidence="1 2">DFI.9.73</strain>
    </source>
</reference>
<dbReference type="GeneID" id="90533069"/>
<dbReference type="Proteomes" id="UP001524473">
    <property type="component" value="Unassembled WGS sequence"/>
</dbReference>
<accession>A0ABT1RWQ3</accession>
<protein>
    <submittedName>
        <fullName evidence="1">DUF2953 domain-containing protein</fullName>
    </submittedName>
</protein>
<comment type="caution">
    <text evidence="1">The sequence shown here is derived from an EMBL/GenBank/DDBJ whole genome shotgun (WGS) entry which is preliminary data.</text>
</comment>
<organism evidence="1 2">
    <name type="scientific">Neglectibacter timonensis</name>
    <dbReference type="NCBI Taxonomy" id="1776382"/>
    <lineage>
        <taxon>Bacteria</taxon>
        <taxon>Bacillati</taxon>
        <taxon>Bacillota</taxon>
        <taxon>Clostridia</taxon>
        <taxon>Eubacteriales</taxon>
        <taxon>Oscillospiraceae</taxon>
        <taxon>Neglectibacter</taxon>
    </lineage>
</organism>
<evidence type="ECO:0000313" key="1">
    <source>
        <dbReference type="EMBL" id="MCQ4839086.1"/>
    </source>
</evidence>
<dbReference type="RefSeq" id="WP_066865777.1">
    <property type="nucleotide sequence ID" value="NZ_CABKVV010000014.1"/>
</dbReference>